<evidence type="ECO:0000313" key="14">
    <source>
        <dbReference type="Ensembl" id="ENSBTAP00000062000.2"/>
    </source>
</evidence>
<dbReference type="GO" id="GO:0070412">
    <property type="term" value="F:R-SMAD binding"/>
    <property type="evidence" value="ECO:0007669"/>
    <property type="project" value="Ensembl"/>
</dbReference>
<dbReference type="SMART" id="SM00160">
    <property type="entry name" value="RanBD"/>
    <property type="match status" value="1"/>
</dbReference>
<evidence type="ECO:0000256" key="8">
    <source>
        <dbReference type="ARBA" id="ARBA00023242"/>
    </source>
</evidence>
<dbReference type="GO" id="GO:0005654">
    <property type="term" value="C:nucleoplasm"/>
    <property type="evidence" value="ECO:0007669"/>
    <property type="project" value="Ensembl"/>
</dbReference>
<feature type="region of interest" description="Disordered" evidence="12">
    <location>
        <begin position="314"/>
        <end position="354"/>
    </location>
</feature>
<protein>
    <recommendedName>
        <fullName evidence="11">Ran-binding protein 3</fullName>
    </recommendedName>
</protein>
<keyword evidence="3" id="KW-0813">Transport</keyword>
<feature type="compositionally biased region" description="Polar residues" evidence="12">
    <location>
        <begin position="169"/>
        <end position="182"/>
    </location>
</feature>
<comment type="subcellular location">
    <subcellularLocation>
        <location evidence="2">Cytoplasm</location>
    </subcellularLocation>
    <subcellularLocation>
        <location evidence="1">Nucleus</location>
    </subcellularLocation>
</comment>
<dbReference type="Ensembl" id="ENSBTAT00000079841.3">
    <property type="protein sequence ID" value="ENSBTAP00000062000.2"/>
    <property type="gene ID" value="ENSBTAG00000006070.7"/>
</dbReference>
<dbReference type="InterPro" id="IPR045255">
    <property type="entry name" value="RanBP1-like"/>
</dbReference>
<feature type="compositionally biased region" description="Acidic residues" evidence="12">
    <location>
        <begin position="515"/>
        <end position="524"/>
    </location>
</feature>
<dbReference type="Gene3D" id="2.30.29.30">
    <property type="entry name" value="Pleckstrin-homology domain (PH domain)/Phosphotyrosine-binding domain (PTB)"/>
    <property type="match status" value="1"/>
</dbReference>
<dbReference type="Proteomes" id="UP000009136">
    <property type="component" value="Chromosome 7"/>
</dbReference>
<dbReference type="FunFam" id="2.30.29.30:FF:000106">
    <property type="entry name" value="ran-binding protein 3 isoform X2"/>
    <property type="match status" value="1"/>
</dbReference>
<dbReference type="CDD" id="cd13180">
    <property type="entry name" value="RanBD_RanBP3"/>
    <property type="match status" value="1"/>
</dbReference>
<dbReference type="VGNC" id="VGNC:33710">
    <property type="gene designation" value="RANBP3"/>
</dbReference>
<dbReference type="VEuPathDB" id="HostDB:ENSBTAG00000006070"/>
<keyword evidence="8" id="KW-0539">Nucleus</keyword>
<comment type="subunit">
    <text evidence="10">Interacts with CHC1 in a Ran-stimulated manner. Interacts with XPO1. Interacts (via its C-terminal R domain) with SMAD2 (dephosphorylated form via its MH1 and MH2 domains); the interaction results in the nuclear export of SMAD2 and termination of the TGF-beta signaling. Interacts (via its C-terminal R domain) with SMAD3 (dephosphorylated form via its MH1 domain); the interaction results in the nuclear export of SMAD3 and termination of the TGF-beta signaling.</text>
</comment>
<evidence type="ECO:0000259" key="13">
    <source>
        <dbReference type="PROSITE" id="PS50196"/>
    </source>
</evidence>
<dbReference type="PANTHER" id="PTHR23138:SF91">
    <property type="entry name" value="RAN-BINDING PROTEIN 3"/>
    <property type="match status" value="1"/>
</dbReference>
<evidence type="ECO:0000256" key="3">
    <source>
        <dbReference type="ARBA" id="ARBA00022448"/>
    </source>
</evidence>
<evidence type="ECO:0000256" key="5">
    <source>
        <dbReference type="ARBA" id="ARBA00022553"/>
    </source>
</evidence>
<feature type="region of interest" description="Disordered" evidence="12">
    <location>
        <begin position="496"/>
        <end position="547"/>
    </location>
</feature>
<organism evidence="14 15">
    <name type="scientific">Bos taurus</name>
    <name type="common">Bovine</name>
    <dbReference type="NCBI Taxonomy" id="9913"/>
    <lineage>
        <taxon>Eukaryota</taxon>
        <taxon>Metazoa</taxon>
        <taxon>Chordata</taxon>
        <taxon>Craniata</taxon>
        <taxon>Vertebrata</taxon>
        <taxon>Euteleostomi</taxon>
        <taxon>Mammalia</taxon>
        <taxon>Eutheria</taxon>
        <taxon>Laurasiatheria</taxon>
        <taxon>Artiodactyla</taxon>
        <taxon>Ruminantia</taxon>
        <taxon>Pecora</taxon>
        <taxon>Bovidae</taxon>
        <taxon>Bovinae</taxon>
        <taxon>Bos</taxon>
    </lineage>
</organism>
<dbReference type="InterPro" id="IPR000156">
    <property type="entry name" value="Ran_bind_dom"/>
</dbReference>
<dbReference type="Pfam" id="PF00638">
    <property type="entry name" value="Ran_BP1"/>
    <property type="match status" value="1"/>
</dbReference>
<evidence type="ECO:0000313" key="16">
    <source>
        <dbReference type="VGNC" id="VGNC:33710"/>
    </source>
</evidence>
<name>A0A3Q1LX08_BOVIN</name>
<dbReference type="GeneTree" id="ENSGT00940000158588"/>
<evidence type="ECO:0000256" key="9">
    <source>
        <dbReference type="ARBA" id="ARBA00058720"/>
    </source>
</evidence>
<evidence type="ECO:0000256" key="12">
    <source>
        <dbReference type="SAM" id="MobiDB-lite"/>
    </source>
</evidence>
<evidence type="ECO:0000256" key="2">
    <source>
        <dbReference type="ARBA" id="ARBA00004496"/>
    </source>
</evidence>
<evidence type="ECO:0000256" key="11">
    <source>
        <dbReference type="ARBA" id="ARBA00072605"/>
    </source>
</evidence>
<evidence type="ECO:0000313" key="15">
    <source>
        <dbReference type="Proteomes" id="UP000009136"/>
    </source>
</evidence>
<keyword evidence="4" id="KW-0963">Cytoplasm</keyword>
<keyword evidence="7" id="KW-0007">Acetylation</keyword>
<dbReference type="AlphaFoldDB" id="A0A3Q1LX08"/>
<dbReference type="GO" id="GO:0015031">
    <property type="term" value="P:protein transport"/>
    <property type="evidence" value="ECO:0007669"/>
    <property type="project" value="UniProtKB-KW"/>
</dbReference>
<gene>
    <name evidence="14 16" type="primary">RANBP3</name>
</gene>
<dbReference type="SUPFAM" id="SSF50729">
    <property type="entry name" value="PH domain-like"/>
    <property type="match status" value="1"/>
</dbReference>
<evidence type="ECO:0000256" key="7">
    <source>
        <dbReference type="ARBA" id="ARBA00022990"/>
    </source>
</evidence>
<evidence type="ECO:0000256" key="1">
    <source>
        <dbReference type="ARBA" id="ARBA00004123"/>
    </source>
</evidence>
<feature type="compositionally biased region" description="Polar residues" evidence="12">
    <location>
        <begin position="86"/>
        <end position="104"/>
    </location>
</feature>
<keyword evidence="5" id="KW-0597">Phosphoprotein</keyword>
<dbReference type="PANTHER" id="PTHR23138">
    <property type="entry name" value="RAN BINDING PROTEIN"/>
    <property type="match status" value="1"/>
</dbReference>
<evidence type="ECO:0000256" key="10">
    <source>
        <dbReference type="ARBA" id="ARBA00065474"/>
    </source>
</evidence>
<dbReference type="PROSITE" id="PS50196">
    <property type="entry name" value="RANBD1"/>
    <property type="match status" value="1"/>
</dbReference>
<dbReference type="GO" id="GO:0005737">
    <property type="term" value="C:cytoplasm"/>
    <property type="evidence" value="ECO:0007669"/>
    <property type="project" value="UniProtKB-SubCell"/>
</dbReference>
<feature type="region of interest" description="Disordered" evidence="12">
    <location>
        <begin position="53"/>
        <end position="236"/>
    </location>
</feature>
<keyword evidence="15" id="KW-1185">Reference proteome</keyword>
<dbReference type="InterPro" id="IPR011993">
    <property type="entry name" value="PH-like_dom_sf"/>
</dbReference>
<evidence type="ECO:0000256" key="6">
    <source>
        <dbReference type="ARBA" id="ARBA00022927"/>
    </source>
</evidence>
<feature type="domain" description="RanBD1" evidence="13">
    <location>
        <begin position="366"/>
        <end position="447"/>
    </location>
</feature>
<sequence>MGPVELALYWKAPPQFSGVPASSSAASLFYSFYRSPAACRALSHASSHLIPHRLKRSAGGSSPEGGEDSDREDGNYCPPVKRERTSSLTQFPPSQSVSKNNVFMPSTFCEPSAGNSDSEPEEKSSGFRLKPPTLIHGQAPSAGLPSQKPKEQQRSVLRPAVLQAPQPKALSQTVPSSGTNGVSIPADCTGAATSALPDNPAQRSPSDETPALEEKSQRNESSNASEEENCEKKEQGAQQAFVFGQNLRDRVKLINENTEVADMENAGHPSSETPAATNYFLQYISSSLENATNSADAASSKFVFGQNMSERVLSPPKLNELSSDANRENTAAESGSESSSQEATPEKESLAESAAAYTKATARKCLLEKVEVITGEEAESNVLQIQCKLFVFDKTSQSWVERGRGLLRLNDMASTDDGTLQSRLVMRTQGSLRLILNTKLWAQMQMDKASEKSIRITAMDTEDQGVKVFLISASSKDTGQLYAALHHRILALRSRVEQEQEAKAPAPEPGTAPSNEDDSDDDDVLTPSGAPTGGAGDEGDGQTAGST</sequence>
<accession>A0A3Q1LX08</accession>
<reference evidence="14" key="2">
    <citation type="submission" date="2025-08" db="UniProtKB">
        <authorList>
            <consortium name="Ensembl"/>
        </authorList>
    </citation>
    <scope>IDENTIFICATION</scope>
    <source>
        <strain evidence="14">Hereford</strain>
    </source>
</reference>
<dbReference type="OrthoDB" id="185618at2759"/>
<keyword evidence="6" id="KW-0653">Protein transport</keyword>
<evidence type="ECO:0000256" key="4">
    <source>
        <dbReference type="ARBA" id="ARBA00022490"/>
    </source>
</evidence>
<dbReference type="Bgee" id="ENSBTAG00000006070">
    <property type="expression patterns" value="Expressed in pigment epithelium of eye and 106 other cell types or tissues"/>
</dbReference>
<reference evidence="14" key="3">
    <citation type="submission" date="2025-09" db="UniProtKB">
        <authorList>
            <consortium name="Ensembl"/>
        </authorList>
    </citation>
    <scope>IDENTIFICATION</scope>
    <source>
        <strain evidence="14">Hereford</strain>
    </source>
</reference>
<reference evidence="14" key="1">
    <citation type="submission" date="2018-03" db="EMBL/GenBank/DDBJ databases">
        <title>ARS-UCD1.2.</title>
        <authorList>
            <person name="Rosen B.D."/>
            <person name="Bickhart D.M."/>
            <person name="Koren S."/>
            <person name="Schnabel R.D."/>
            <person name="Hall R."/>
            <person name="Zimin A."/>
            <person name="Dreischer C."/>
            <person name="Schultheiss S."/>
            <person name="Schroeder S.G."/>
            <person name="Elsik C.G."/>
            <person name="Couldrey C."/>
            <person name="Liu G.E."/>
            <person name="Van Tassell C.P."/>
            <person name="Phillippy A.M."/>
            <person name="Smith T.P.L."/>
            <person name="Medrano J.F."/>
        </authorList>
    </citation>
    <scope>NUCLEOTIDE SEQUENCE [LARGE SCALE GENOMIC DNA]</scope>
    <source>
        <strain evidence="14">Hereford</strain>
    </source>
</reference>
<comment type="function">
    <text evidence="9">Acts as a cofactor for XPO1/CRM1-mediated nuclear export, perhaps as export complex scaffolding protein. Bound to XPO1/CRM1, stabilizes the XPO1/CRM1-cargo interaction. In the absence of Ran-bound GTP prevents binding of XPO1/CRM1 to the nuclear pore complex. Binds to CHC1/RCC1 and increases the guanine nucleotide exchange activity of CHC1/RCC1. Recruits XPO1/CRM1 to CHC1/RCC1 in a Ran-dependent manner. Negative regulator of TGF-beta signaling through interaction with the R-SMAD proteins, SMAD2 and SMAD3, and mediating their nuclear export.</text>
</comment>
<feature type="compositionally biased region" description="Low complexity" evidence="12">
    <location>
        <begin position="331"/>
        <end position="343"/>
    </location>
</feature>
<proteinExistence type="predicted"/>